<dbReference type="STRING" id="629741.GCWU000324_01541"/>
<dbReference type="AlphaFoldDB" id="C4GKN6"/>
<dbReference type="EMBL" id="ACJW02000003">
    <property type="protein sequence ID" value="EEP67295.1"/>
    <property type="molecule type" value="Genomic_DNA"/>
</dbReference>
<proteinExistence type="predicted"/>
<gene>
    <name evidence="1" type="ORF">GCWU000324_01541</name>
</gene>
<evidence type="ECO:0000313" key="1">
    <source>
        <dbReference type="EMBL" id="EEP67295.1"/>
    </source>
</evidence>
<protein>
    <submittedName>
        <fullName evidence="1">Uncharacterized protein</fullName>
    </submittedName>
</protein>
<comment type="caution">
    <text evidence="1">The sequence shown here is derived from an EMBL/GenBank/DDBJ whole genome shotgun (WGS) entry which is preliminary data.</text>
</comment>
<organism evidence="1 2">
    <name type="scientific">Kingella oralis ATCC 51147</name>
    <dbReference type="NCBI Taxonomy" id="629741"/>
    <lineage>
        <taxon>Bacteria</taxon>
        <taxon>Pseudomonadati</taxon>
        <taxon>Pseudomonadota</taxon>
        <taxon>Betaproteobacteria</taxon>
        <taxon>Neisseriales</taxon>
        <taxon>Neisseriaceae</taxon>
        <taxon>Kingella</taxon>
    </lineage>
</organism>
<reference evidence="1" key="1">
    <citation type="submission" date="2009-04" db="EMBL/GenBank/DDBJ databases">
        <authorList>
            <person name="Weinstock G."/>
            <person name="Sodergren E."/>
            <person name="Clifton S."/>
            <person name="Fulton L."/>
            <person name="Fulton B."/>
            <person name="Courtney L."/>
            <person name="Fronick C."/>
            <person name="Harrison M."/>
            <person name="Strong C."/>
            <person name="Farmer C."/>
            <person name="Delahaunty K."/>
            <person name="Markovic C."/>
            <person name="Hall O."/>
            <person name="Minx P."/>
            <person name="Tomlinson C."/>
            <person name="Mitreva M."/>
            <person name="Nelson J."/>
            <person name="Hou S."/>
            <person name="Wollam A."/>
            <person name="Pepin K.H."/>
            <person name="Johnson M."/>
            <person name="Bhonagiri V."/>
            <person name="Nash W.E."/>
            <person name="Warren W."/>
            <person name="Chinwalla A."/>
            <person name="Mardis E.R."/>
            <person name="Wilson R.K."/>
        </authorList>
    </citation>
    <scope>NUCLEOTIDE SEQUENCE [LARGE SCALE GENOMIC DNA]</scope>
    <source>
        <strain evidence="1">ATCC 51147</strain>
    </source>
</reference>
<keyword evidence="2" id="KW-1185">Reference proteome</keyword>
<dbReference type="Proteomes" id="UP000003009">
    <property type="component" value="Unassembled WGS sequence"/>
</dbReference>
<accession>C4GKN6</accession>
<sequence>MIFYDLLAADNSPIMPQKTVDNVIHNGAVLTKICGIMANISTT</sequence>
<name>C4GKN6_9NEIS</name>
<dbReference type="HOGENOM" id="CLU_3234789_0_0_4"/>
<evidence type="ECO:0000313" key="2">
    <source>
        <dbReference type="Proteomes" id="UP000003009"/>
    </source>
</evidence>